<gene>
    <name evidence="1" type="ORF">ENM66_00650</name>
</gene>
<name>A0A7J3Z518_9CREN</name>
<evidence type="ECO:0000313" key="1">
    <source>
        <dbReference type="EMBL" id="HHQ49850.1"/>
    </source>
</evidence>
<comment type="caution">
    <text evidence="1">The sequence shown here is derived from an EMBL/GenBank/DDBJ whole genome shotgun (WGS) entry which is preliminary data.</text>
</comment>
<proteinExistence type="predicted"/>
<dbReference type="AlphaFoldDB" id="A0A7J3Z518"/>
<organism evidence="1">
    <name type="scientific">Ignisphaera aggregans</name>
    <dbReference type="NCBI Taxonomy" id="334771"/>
    <lineage>
        <taxon>Archaea</taxon>
        <taxon>Thermoproteota</taxon>
        <taxon>Thermoprotei</taxon>
        <taxon>Desulfurococcales</taxon>
        <taxon>Desulfurococcaceae</taxon>
        <taxon>Ignisphaera</taxon>
    </lineage>
</organism>
<dbReference type="EMBL" id="DRYQ01000009">
    <property type="protein sequence ID" value="HHQ49850.1"/>
    <property type="molecule type" value="Genomic_DNA"/>
</dbReference>
<reference evidence="1" key="1">
    <citation type="journal article" date="2020" name="mSystems">
        <title>Genome- and Community-Level Interaction Insights into Carbon Utilization and Element Cycling Functions of Hydrothermarchaeota in Hydrothermal Sediment.</title>
        <authorList>
            <person name="Zhou Z."/>
            <person name="Liu Y."/>
            <person name="Xu W."/>
            <person name="Pan J."/>
            <person name="Luo Z.H."/>
            <person name="Li M."/>
        </authorList>
    </citation>
    <scope>NUCLEOTIDE SEQUENCE [LARGE SCALE GENOMIC DNA]</scope>
    <source>
        <strain evidence="1">SpSt-1105</strain>
    </source>
</reference>
<dbReference type="InterPro" id="IPR036390">
    <property type="entry name" value="WH_DNA-bd_sf"/>
</dbReference>
<sequence>MRRKRKVRRVKYEPMLVTQRVLNNPLYLAITRILLEKNIALQAGEIRKEMLRQGIDITVGYISNILRKLEKWYIVRPYKNPYNGRLLWTIRESSKAVEIISEELRKQEAKVIVETWGIS</sequence>
<dbReference type="SUPFAM" id="SSF46785">
    <property type="entry name" value="Winged helix' DNA-binding domain"/>
    <property type="match status" value="1"/>
</dbReference>
<protein>
    <submittedName>
        <fullName evidence="1">Uncharacterized protein</fullName>
    </submittedName>
</protein>
<accession>A0A7J3Z518</accession>